<protein>
    <recommendedName>
        <fullName evidence="4">Small CPxCG-related zinc finger protein</fullName>
    </recommendedName>
</protein>
<comment type="caution">
    <text evidence="2">The sequence shown here is derived from an EMBL/GenBank/DDBJ whole genome shotgun (WGS) entry which is preliminary data.</text>
</comment>
<organism evidence="2 3">
    <name type="scientific">Halomarina halobia</name>
    <dbReference type="NCBI Taxonomy" id="3033386"/>
    <lineage>
        <taxon>Archaea</taxon>
        <taxon>Methanobacteriati</taxon>
        <taxon>Methanobacteriota</taxon>
        <taxon>Stenosarchaea group</taxon>
        <taxon>Halobacteria</taxon>
        <taxon>Halobacteriales</taxon>
        <taxon>Natronomonadaceae</taxon>
        <taxon>Halomarina</taxon>
    </lineage>
</organism>
<dbReference type="GeneID" id="79314069"/>
<accession>A0ABD6A785</accession>
<proteinExistence type="predicted"/>
<feature type="region of interest" description="Disordered" evidence="1">
    <location>
        <begin position="1"/>
        <end position="24"/>
    </location>
</feature>
<dbReference type="Proteomes" id="UP001596547">
    <property type="component" value="Unassembled WGS sequence"/>
</dbReference>
<evidence type="ECO:0000313" key="3">
    <source>
        <dbReference type="Proteomes" id="UP001596547"/>
    </source>
</evidence>
<dbReference type="RefSeq" id="WP_276304524.1">
    <property type="nucleotide sequence ID" value="NZ_CP119992.1"/>
</dbReference>
<dbReference type="EMBL" id="JBHTBF010000002">
    <property type="protein sequence ID" value="MFC7316215.1"/>
    <property type="molecule type" value="Genomic_DNA"/>
</dbReference>
<evidence type="ECO:0000256" key="1">
    <source>
        <dbReference type="SAM" id="MobiDB-lite"/>
    </source>
</evidence>
<reference evidence="2 3" key="1">
    <citation type="journal article" date="2019" name="Int. J. Syst. Evol. Microbiol.">
        <title>The Global Catalogue of Microorganisms (GCM) 10K type strain sequencing project: providing services to taxonomists for standard genome sequencing and annotation.</title>
        <authorList>
            <consortium name="The Broad Institute Genomics Platform"/>
            <consortium name="The Broad Institute Genome Sequencing Center for Infectious Disease"/>
            <person name="Wu L."/>
            <person name="Ma J."/>
        </authorList>
    </citation>
    <scope>NUCLEOTIDE SEQUENCE [LARGE SCALE GENOMIC DNA]</scope>
    <source>
        <strain evidence="2 3">PSR21</strain>
    </source>
</reference>
<keyword evidence="3" id="KW-1185">Reference proteome</keyword>
<name>A0ABD6A785_9EURY</name>
<dbReference type="AlphaFoldDB" id="A0ABD6A785"/>
<sequence>MATTHETETPTGGELRDPTTLPPQRECVRCGGDRFHVFGRDGERPQFVCPACGVRLDTNQSETDATERTTSNDRTLLADVLPAFALLRKWRE</sequence>
<gene>
    <name evidence="2" type="ORF">ACFQPE_05315</name>
</gene>
<evidence type="ECO:0008006" key="4">
    <source>
        <dbReference type="Google" id="ProtNLM"/>
    </source>
</evidence>
<evidence type="ECO:0000313" key="2">
    <source>
        <dbReference type="EMBL" id="MFC7316215.1"/>
    </source>
</evidence>